<organism evidence="1">
    <name type="scientific">uncultured Kineococcus sp</name>
    <dbReference type="NCBI Taxonomy" id="337219"/>
    <lineage>
        <taxon>Bacteria</taxon>
        <taxon>Bacillati</taxon>
        <taxon>Actinomycetota</taxon>
        <taxon>Actinomycetes</taxon>
        <taxon>Kineosporiales</taxon>
        <taxon>Kineosporiaceae</taxon>
        <taxon>Kineococcus</taxon>
        <taxon>environmental samples</taxon>
    </lineage>
</organism>
<feature type="non-terminal residue" evidence="1">
    <location>
        <position position="1"/>
    </location>
</feature>
<dbReference type="SUPFAM" id="SSF51445">
    <property type="entry name" value="(Trans)glycosidases"/>
    <property type="match status" value="1"/>
</dbReference>
<dbReference type="Gene3D" id="3.20.20.80">
    <property type="entry name" value="Glycosidases"/>
    <property type="match status" value="1"/>
</dbReference>
<proteinExistence type="predicted"/>
<name>A0A060CIB1_9ACTN</name>
<dbReference type="EMBL" id="KF125192">
    <property type="protein sequence ID" value="AIA92516.1"/>
    <property type="molecule type" value="Genomic_DNA"/>
</dbReference>
<feature type="non-terminal residue" evidence="1">
    <location>
        <position position="146"/>
    </location>
</feature>
<evidence type="ECO:0000313" key="1">
    <source>
        <dbReference type="EMBL" id="AIA92516.1"/>
    </source>
</evidence>
<reference evidence="1" key="1">
    <citation type="journal article" date="2013" name="Environ. Microbiol.">
        <title>Seasonally variable intestinal metagenomes of the red palm weevil (Rhynchophorus ferrugineus).</title>
        <authorList>
            <person name="Jia S."/>
            <person name="Zhang X."/>
            <person name="Zhang G."/>
            <person name="Yin A."/>
            <person name="Zhang S."/>
            <person name="Li F."/>
            <person name="Wang L."/>
            <person name="Zhao D."/>
            <person name="Yun Q."/>
            <person name="Tala"/>
            <person name="Wang J."/>
            <person name="Sun G."/>
            <person name="Baabdullah M."/>
            <person name="Yu X."/>
            <person name="Hu S."/>
            <person name="Al-Mssallem I.S."/>
            <person name="Yu J."/>
        </authorList>
    </citation>
    <scope>NUCLEOTIDE SEQUENCE</scope>
</reference>
<dbReference type="AlphaFoldDB" id="A0A060CIB1"/>
<accession>A0A060CIB1</accession>
<dbReference type="InterPro" id="IPR017853">
    <property type="entry name" value="GH"/>
</dbReference>
<protein>
    <submittedName>
        <fullName evidence="1">CAZy families GH2 protein</fullName>
    </submittedName>
</protein>
<sequence>LDVTGYNYAWGRYRADARRYPDRVMLGTESLAGDLPRIWPLVESIPGLIGDFVWTGWDYLGEVGLGSWVYDAGRRRALLAKEFPHLVAGCGALDITGQPGAPVALQQAVWGLQDAPAIMVRPLDVSGATVQKTIWRSTDAIPSWSW</sequence>